<dbReference type="Gene3D" id="2.40.50.100">
    <property type="match status" value="1"/>
</dbReference>
<dbReference type="PANTHER" id="PTHR13651:SF0">
    <property type="entry name" value="PROTEIN ABITRAM"/>
    <property type="match status" value="1"/>
</dbReference>
<evidence type="ECO:0000313" key="1">
    <source>
        <dbReference type="EMBL" id="KAF2069630.1"/>
    </source>
</evidence>
<gene>
    <name evidence="1" type="ORF">CYY_009047</name>
</gene>
<keyword evidence="2" id="KW-1185">Reference proteome</keyword>
<dbReference type="SUPFAM" id="SSF51230">
    <property type="entry name" value="Single hybrid motif"/>
    <property type="match status" value="1"/>
</dbReference>
<evidence type="ECO:0000313" key="2">
    <source>
        <dbReference type="Proteomes" id="UP000695562"/>
    </source>
</evidence>
<accession>A0A8J4UWF3</accession>
<protein>
    <recommendedName>
        <fullName evidence="3">Actin-binding transcription modulator</fullName>
    </recommendedName>
</protein>
<organism evidence="1 2">
    <name type="scientific">Polysphondylium violaceum</name>
    <dbReference type="NCBI Taxonomy" id="133409"/>
    <lineage>
        <taxon>Eukaryota</taxon>
        <taxon>Amoebozoa</taxon>
        <taxon>Evosea</taxon>
        <taxon>Eumycetozoa</taxon>
        <taxon>Dictyostelia</taxon>
        <taxon>Dictyosteliales</taxon>
        <taxon>Dictyosteliaceae</taxon>
        <taxon>Polysphondylium</taxon>
    </lineage>
</organism>
<dbReference type="AlphaFoldDB" id="A0A8J4UWF3"/>
<dbReference type="Proteomes" id="UP000695562">
    <property type="component" value="Unassembled WGS sequence"/>
</dbReference>
<reference evidence="1" key="1">
    <citation type="submission" date="2020-01" db="EMBL/GenBank/DDBJ databases">
        <title>Development of genomics and gene disruption for Polysphondylium violaceum indicates a role for the polyketide synthase stlB in stalk morphogenesis.</title>
        <authorList>
            <person name="Narita B."/>
            <person name="Kawabe Y."/>
            <person name="Kin K."/>
            <person name="Saito T."/>
            <person name="Gibbs R."/>
            <person name="Kuspa A."/>
            <person name="Muzny D."/>
            <person name="Queller D."/>
            <person name="Richards S."/>
            <person name="Strassman J."/>
            <person name="Sucgang R."/>
            <person name="Worley K."/>
            <person name="Schaap P."/>
        </authorList>
    </citation>
    <scope>NUCLEOTIDE SEQUENCE</scope>
    <source>
        <strain evidence="1">QSvi11</strain>
    </source>
</reference>
<evidence type="ECO:0008006" key="3">
    <source>
        <dbReference type="Google" id="ProtNLM"/>
    </source>
</evidence>
<dbReference type="OrthoDB" id="48130at2759"/>
<dbReference type="EMBL" id="AJWJ01000625">
    <property type="protein sequence ID" value="KAF2069630.1"/>
    <property type="molecule type" value="Genomic_DNA"/>
</dbReference>
<dbReference type="GO" id="GO:0005634">
    <property type="term" value="C:nucleus"/>
    <property type="evidence" value="ECO:0007669"/>
    <property type="project" value="TreeGrafter"/>
</dbReference>
<comment type="caution">
    <text evidence="1">The sequence shown here is derived from an EMBL/GenBank/DDBJ whole genome shotgun (WGS) entry which is preliminary data.</text>
</comment>
<dbReference type="InterPro" id="IPR039169">
    <property type="entry name" value="Abitram"/>
</dbReference>
<dbReference type="InterPro" id="IPR011053">
    <property type="entry name" value="Single_hybrid_motif"/>
</dbReference>
<proteinExistence type="predicted"/>
<sequence length="169" mass="19382">MRTVIERYYTQHFVYGKEDLEDQYVNQHSNGLCIIGIAPSHPVLTKEIVKIDFRENLLNNEVQGTRKKGGFRLQKDTIICEISCSDSTTYSLRSCIKGKLLEVNKLLLTQPSLLKSHTSTSGYLAVIDPMIKEEFFDNVGMVSYEDYHNHRNIPMTKGPVFLKDSSFEE</sequence>
<dbReference type="PANTHER" id="PTHR13651">
    <property type="entry name" value="PROTEIN ABITRAM"/>
    <property type="match status" value="1"/>
</dbReference>
<name>A0A8J4UWF3_9MYCE</name>